<dbReference type="GO" id="GO:0006631">
    <property type="term" value="P:fatty acid metabolic process"/>
    <property type="evidence" value="ECO:0007669"/>
    <property type="project" value="UniProtKB-KW"/>
</dbReference>
<dbReference type="PROSITE" id="PS00166">
    <property type="entry name" value="ENOYL_COA_HYDRATASE"/>
    <property type="match status" value="1"/>
</dbReference>
<dbReference type="SUPFAM" id="SSF52096">
    <property type="entry name" value="ClpP/crotonase"/>
    <property type="match status" value="1"/>
</dbReference>
<comment type="catalytic activity">
    <reaction evidence="4">
        <text>a (3S)-3-hydroxyacyl-CoA = a (2E)-enoyl-CoA + H2O</text>
        <dbReference type="Rhea" id="RHEA:16105"/>
        <dbReference type="ChEBI" id="CHEBI:15377"/>
        <dbReference type="ChEBI" id="CHEBI:57318"/>
        <dbReference type="ChEBI" id="CHEBI:58856"/>
        <dbReference type="EC" id="4.2.1.17"/>
    </reaction>
</comment>
<dbReference type="GO" id="GO:0004300">
    <property type="term" value="F:enoyl-CoA hydratase activity"/>
    <property type="evidence" value="ECO:0007669"/>
    <property type="project" value="UniProtKB-EC"/>
</dbReference>
<evidence type="ECO:0000256" key="5">
    <source>
        <dbReference type="ARBA" id="ARBA00023717"/>
    </source>
</evidence>
<comment type="caution">
    <text evidence="7">The sequence shown here is derived from an EMBL/GenBank/DDBJ whole genome shotgun (WGS) entry which is preliminary data.</text>
</comment>
<evidence type="ECO:0000256" key="6">
    <source>
        <dbReference type="RuleBase" id="RU003707"/>
    </source>
</evidence>
<keyword evidence="8" id="KW-1185">Reference proteome</keyword>
<evidence type="ECO:0000256" key="4">
    <source>
        <dbReference type="ARBA" id="ARBA00023709"/>
    </source>
</evidence>
<dbReference type="PANTHER" id="PTHR43802">
    <property type="entry name" value="ENOYL-COA HYDRATASE"/>
    <property type="match status" value="1"/>
</dbReference>
<sequence>MNAPVPVLVADAGPVRTLTLNRPGRRNALDPALIDALDDALTDAEADASIGCLVLTGAGKSFCAGADLQYFLSLRDTPGGPTEFLRRVSAVVTRLERSRLPVVAAVHGHAVAGGLELALACDVVIASEGTLIGDGHIRNNLLPAAGSSVRLPRKVGDSMARWLALTGTLLPAEQLTATGWLHAVVPPAELASASAALAAELAAAAGPAQSAFKSLLHHLTGMNEDEGLATELAEFEKHWNSTDVPAALTAFLHRQPDRTGEENR</sequence>
<keyword evidence="7" id="KW-0413">Isomerase</keyword>
<accession>A0A846YBN0</accession>
<evidence type="ECO:0000256" key="1">
    <source>
        <dbReference type="ARBA" id="ARBA00002994"/>
    </source>
</evidence>
<dbReference type="RefSeq" id="WP_062971168.1">
    <property type="nucleotide sequence ID" value="NZ_JAAXOT010000001.1"/>
</dbReference>
<name>A0A846YBN0_9NOCA</name>
<evidence type="ECO:0000256" key="2">
    <source>
        <dbReference type="ARBA" id="ARBA00005254"/>
    </source>
</evidence>
<keyword evidence="3" id="KW-0443">Lipid metabolism</keyword>
<comment type="function">
    <text evidence="1">Could possibly oxidize fatty acids using specific components.</text>
</comment>
<dbReference type="InterPro" id="IPR001753">
    <property type="entry name" value="Enoyl-CoA_hydra/iso"/>
</dbReference>
<dbReference type="Proteomes" id="UP000570678">
    <property type="component" value="Unassembled WGS sequence"/>
</dbReference>
<reference evidence="7 8" key="1">
    <citation type="submission" date="2020-04" db="EMBL/GenBank/DDBJ databases">
        <title>MicrobeNet Type strains.</title>
        <authorList>
            <person name="Nicholson A.C."/>
        </authorList>
    </citation>
    <scope>NUCLEOTIDE SEQUENCE [LARGE SCALE GENOMIC DNA]</scope>
    <source>
        <strain evidence="7 8">JCM 3332</strain>
    </source>
</reference>
<dbReference type="InterPro" id="IPR018376">
    <property type="entry name" value="Enoyl-CoA_hyd/isom_CS"/>
</dbReference>
<organism evidence="7 8">
    <name type="scientific">Nocardia flavorosea</name>
    <dbReference type="NCBI Taxonomy" id="53429"/>
    <lineage>
        <taxon>Bacteria</taxon>
        <taxon>Bacillati</taxon>
        <taxon>Actinomycetota</taxon>
        <taxon>Actinomycetes</taxon>
        <taxon>Mycobacteriales</taxon>
        <taxon>Nocardiaceae</taxon>
        <taxon>Nocardia</taxon>
    </lineage>
</organism>
<evidence type="ECO:0000313" key="8">
    <source>
        <dbReference type="Proteomes" id="UP000570678"/>
    </source>
</evidence>
<dbReference type="CDD" id="cd06558">
    <property type="entry name" value="crotonase-like"/>
    <property type="match status" value="1"/>
</dbReference>
<protein>
    <submittedName>
        <fullName evidence="7">Enoyl-CoA hydratase/isomerase family protein</fullName>
    </submittedName>
</protein>
<evidence type="ECO:0000256" key="3">
    <source>
        <dbReference type="ARBA" id="ARBA00022832"/>
    </source>
</evidence>
<dbReference type="GO" id="GO:0016853">
    <property type="term" value="F:isomerase activity"/>
    <property type="evidence" value="ECO:0007669"/>
    <property type="project" value="UniProtKB-KW"/>
</dbReference>
<dbReference type="AlphaFoldDB" id="A0A846YBN0"/>
<keyword evidence="3" id="KW-0276">Fatty acid metabolism</keyword>
<dbReference type="InterPro" id="IPR029045">
    <property type="entry name" value="ClpP/crotonase-like_dom_sf"/>
</dbReference>
<comment type="catalytic activity">
    <reaction evidence="5">
        <text>a 4-saturated-(3S)-3-hydroxyacyl-CoA = a (3E)-enoyl-CoA + H2O</text>
        <dbReference type="Rhea" id="RHEA:20724"/>
        <dbReference type="ChEBI" id="CHEBI:15377"/>
        <dbReference type="ChEBI" id="CHEBI:58521"/>
        <dbReference type="ChEBI" id="CHEBI:137480"/>
        <dbReference type="EC" id="4.2.1.17"/>
    </reaction>
</comment>
<evidence type="ECO:0000313" key="7">
    <source>
        <dbReference type="EMBL" id="NKY54598.1"/>
    </source>
</evidence>
<dbReference type="PANTHER" id="PTHR43802:SF1">
    <property type="entry name" value="IP11341P-RELATED"/>
    <property type="match status" value="1"/>
</dbReference>
<proteinExistence type="inferred from homology"/>
<dbReference type="Pfam" id="PF00378">
    <property type="entry name" value="ECH_1"/>
    <property type="match status" value="1"/>
</dbReference>
<dbReference type="EMBL" id="JAAXOT010000001">
    <property type="protein sequence ID" value="NKY54598.1"/>
    <property type="molecule type" value="Genomic_DNA"/>
</dbReference>
<dbReference type="Gene3D" id="3.90.226.10">
    <property type="entry name" value="2-enoyl-CoA Hydratase, Chain A, domain 1"/>
    <property type="match status" value="1"/>
</dbReference>
<comment type="similarity">
    <text evidence="2 6">Belongs to the enoyl-CoA hydratase/isomerase family.</text>
</comment>
<gene>
    <name evidence="7" type="ORF">HGA15_00180</name>
</gene>